<proteinExistence type="predicted"/>
<reference evidence="1" key="1">
    <citation type="submission" date="2013-07" db="EMBL/GenBank/DDBJ databases">
        <title>The genome of an arbuscular mycorrhizal fungus provides insights into the evolution of the oldest plant symbiosis.</title>
        <authorList>
            <consortium name="DOE Joint Genome Institute"/>
            <person name="Tisserant E."/>
            <person name="Malbreil M."/>
            <person name="Kuo A."/>
            <person name="Kohler A."/>
            <person name="Symeonidi A."/>
            <person name="Balestrini R."/>
            <person name="Charron P."/>
            <person name="Duensing N."/>
            <person name="Frei-dit-Frey N."/>
            <person name="Gianinazzi-Pearson V."/>
            <person name="Gilbert B."/>
            <person name="Handa Y."/>
            <person name="Hijri M."/>
            <person name="Kaul R."/>
            <person name="Kawaguchi M."/>
            <person name="Krajinski F."/>
            <person name="Lammers P."/>
            <person name="Lapierre D."/>
            <person name="Masclaux F.G."/>
            <person name="Murat C."/>
            <person name="Morin E."/>
            <person name="Ndikumana S."/>
            <person name="Pagni M."/>
            <person name="Petitpierre D."/>
            <person name="Requena N."/>
            <person name="Rosikiewicz P."/>
            <person name="Riley R."/>
            <person name="Saito K."/>
            <person name="San Clemente H."/>
            <person name="Shapiro H."/>
            <person name="van Tuinen D."/>
            <person name="Becard G."/>
            <person name="Bonfante P."/>
            <person name="Paszkowski U."/>
            <person name="Shachar-Hill Y."/>
            <person name="Young J.P."/>
            <person name="Sanders I.R."/>
            <person name="Henrissat B."/>
            <person name="Rensing S.A."/>
            <person name="Grigoriev I.V."/>
            <person name="Corradi N."/>
            <person name="Roux C."/>
            <person name="Martin F."/>
        </authorList>
    </citation>
    <scope>NUCLEOTIDE SEQUENCE</scope>
    <source>
        <strain evidence="1">DAOM 197198</strain>
    </source>
</reference>
<dbReference type="HOGENOM" id="CLU_2513788_0_0_1"/>
<dbReference type="EMBL" id="KI276386">
    <property type="protein sequence ID" value="ESA21477.1"/>
    <property type="molecule type" value="Genomic_DNA"/>
</dbReference>
<sequence length="85" mass="10230">MYDNRIGIEENINQAIYWYKKSAEQGNDDAKIKLNKLIINEMFNSADQWKLEEYKSNTKGKEHTIIDWKDDKLKNIKITNRKEHK</sequence>
<dbReference type="VEuPathDB" id="FungiDB:RhiirFUN_018721"/>
<gene>
    <name evidence="1" type="ORF">GLOINDRAFT_17420</name>
</gene>
<dbReference type="AlphaFoldDB" id="U9UP74"/>
<name>U9UP74_RHIID</name>
<dbReference type="InterPro" id="IPR011990">
    <property type="entry name" value="TPR-like_helical_dom_sf"/>
</dbReference>
<dbReference type="Gene3D" id="1.25.40.10">
    <property type="entry name" value="Tetratricopeptide repeat domain"/>
    <property type="match status" value="1"/>
</dbReference>
<accession>U9UP74</accession>
<dbReference type="SUPFAM" id="SSF81901">
    <property type="entry name" value="HCP-like"/>
    <property type="match status" value="1"/>
</dbReference>
<dbReference type="SMR" id="U9UP74"/>
<protein>
    <submittedName>
        <fullName evidence="1">Uncharacterized protein</fullName>
    </submittedName>
</protein>
<evidence type="ECO:0000313" key="1">
    <source>
        <dbReference type="EMBL" id="ESA21477.1"/>
    </source>
</evidence>
<organism evidence="1">
    <name type="scientific">Rhizophagus irregularis (strain DAOM 181602 / DAOM 197198 / MUCL 43194)</name>
    <name type="common">Arbuscular mycorrhizal fungus</name>
    <name type="synonym">Glomus intraradices</name>
    <dbReference type="NCBI Taxonomy" id="747089"/>
    <lineage>
        <taxon>Eukaryota</taxon>
        <taxon>Fungi</taxon>
        <taxon>Fungi incertae sedis</taxon>
        <taxon>Mucoromycota</taxon>
        <taxon>Glomeromycotina</taxon>
        <taxon>Glomeromycetes</taxon>
        <taxon>Glomerales</taxon>
        <taxon>Glomeraceae</taxon>
        <taxon>Rhizophagus</taxon>
    </lineage>
</organism>